<dbReference type="RefSeq" id="WP_098006960.1">
    <property type="nucleotide sequence ID" value="NZ_NVMX01000179.1"/>
</dbReference>
<dbReference type="AlphaFoldDB" id="A0A9X6XVD2"/>
<evidence type="ECO:0000313" key="2">
    <source>
        <dbReference type="Proteomes" id="UP000219922"/>
    </source>
</evidence>
<dbReference type="Proteomes" id="UP000219922">
    <property type="component" value="Unassembled WGS sequence"/>
</dbReference>
<protein>
    <submittedName>
        <fullName evidence="1">Uncharacterized protein</fullName>
    </submittedName>
</protein>
<dbReference type="EMBL" id="NVMX01000179">
    <property type="protein sequence ID" value="PDZ94489.1"/>
    <property type="molecule type" value="Genomic_DNA"/>
</dbReference>
<reference evidence="1 2" key="1">
    <citation type="submission" date="2017-09" db="EMBL/GenBank/DDBJ databases">
        <title>Large-scale bioinformatics analysis of Bacillus genomes uncovers conserved roles of natural products in bacterial physiology.</title>
        <authorList>
            <consortium name="Agbiome Team Llc"/>
            <person name="Bleich R.M."/>
            <person name="Grubbs K.J."/>
            <person name="Santa Maria K.C."/>
            <person name="Allen S.E."/>
            <person name="Farag S."/>
            <person name="Shank E.A."/>
            <person name="Bowers A."/>
        </authorList>
    </citation>
    <scope>NUCLEOTIDE SEQUENCE [LARGE SCALE GENOMIC DNA]</scope>
    <source>
        <strain evidence="1 2">AFS092789</strain>
    </source>
</reference>
<gene>
    <name evidence="1" type="ORF">CON36_33515</name>
</gene>
<accession>A0A9X6XVD2</accession>
<name>A0A9X6XVD2_BACCE</name>
<proteinExistence type="predicted"/>
<sequence length="65" mass="7616">MIIIKEVSLNLNEEDKVLAEGKSLDELPYLLEELGFKDCKTKINENGTKLYYKGKRALYVHYKHK</sequence>
<organism evidence="1 2">
    <name type="scientific">Bacillus cereus</name>
    <dbReference type="NCBI Taxonomy" id="1396"/>
    <lineage>
        <taxon>Bacteria</taxon>
        <taxon>Bacillati</taxon>
        <taxon>Bacillota</taxon>
        <taxon>Bacilli</taxon>
        <taxon>Bacillales</taxon>
        <taxon>Bacillaceae</taxon>
        <taxon>Bacillus</taxon>
        <taxon>Bacillus cereus group</taxon>
    </lineage>
</organism>
<evidence type="ECO:0000313" key="1">
    <source>
        <dbReference type="EMBL" id="PDZ94489.1"/>
    </source>
</evidence>
<comment type="caution">
    <text evidence="1">The sequence shown here is derived from an EMBL/GenBank/DDBJ whole genome shotgun (WGS) entry which is preliminary data.</text>
</comment>